<dbReference type="AlphaFoldDB" id="A0A6G0QYU3"/>
<keyword evidence="2" id="KW-0472">Membrane</keyword>
<feature type="compositionally biased region" description="Basic and acidic residues" evidence="1">
    <location>
        <begin position="388"/>
        <end position="403"/>
    </location>
</feature>
<sequence>MLRVMTSSSRLRALSSLLKAASTPPHRGASPTWSARHAGARRRHYSAQHIPPPSPSNLSEPEMVRRLMRSQRVWWWLGSLVLGGVGLVAFGPELKIGMSRHTAELASRSLQDETLRDNTRELASQIVQTVLNDPKVLDQASRFLQRLVVMDSTREALRALVIHTLNDPMTRAQVAELTKHAVTALMEEPKTLRQLVDLLRSTVVDPKAKEALLLLLEQIMRDEQTRANLTQLLAHTFLQDAVKQNVGKTLSDSVHDVLSRRDVQNHAKEFVSGVVRDQTVQAQGGEAIWSTFTYALTPSWLSWIWENPGELAKDGGPKTPVADAAKVMVAAEDEDKQKRKGEATEQSASTEAKDTSKSPLQLKKTSSRSKDSGRAHDSAATRRTRTKRMSEPLDGVSKDEKSTESATKTASSHADFAERSLNHPGDCRLRAEIRAPPEASSTISGLPRRECRCSECGISLSDEDVEYRGLEMWTALPLLHCVVGGTVVETEEIDDMSEGGASDRGSGSSAGAAFTNSTGSCGCNCC</sequence>
<comment type="caution">
    <text evidence="3">The sequence shown here is derived from an EMBL/GenBank/DDBJ whole genome shotgun (WGS) entry which is preliminary data.</text>
</comment>
<dbReference type="PANTHER" id="PTHR37935:SF1">
    <property type="entry name" value="CHROMOSOME UNDETERMINED SCAFFOLD_14, WHOLE GENOME SHOTGUN SEQUENCE"/>
    <property type="match status" value="1"/>
</dbReference>
<name>A0A6G0QYU3_9STRA</name>
<gene>
    <name evidence="3" type="ORF">PF008_g20672</name>
</gene>
<feature type="region of interest" description="Disordered" evidence="1">
    <location>
        <begin position="330"/>
        <end position="423"/>
    </location>
</feature>
<keyword evidence="2" id="KW-0812">Transmembrane</keyword>
<accession>A0A6G0QYU3</accession>
<protein>
    <submittedName>
        <fullName evidence="3">Uncharacterized protein</fullName>
    </submittedName>
</protein>
<organism evidence="3 4">
    <name type="scientific">Phytophthora fragariae</name>
    <dbReference type="NCBI Taxonomy" id="53985"/>
    <lineage>
        <taxon>Eukaryota</taxon>
        <taxon>Sar</taxon>
        <taxon>Stramenopiles</taxon>
        <taxon>Oomycota</taxon>
        <taxon>Peronosporomycetes</taxon>
        <taxon>Peronosporales</taxon>
        <taxon>Peronosporaceae</taxon>
        <taxon>Phytophthora</taxon>
    </lineage>
</organism>
<feature type="transmembrane region" description="Helical" evidence="2">
    <location>
        <begin position="73"/>
        <end position="91"/>
    </location>
</feature>
<dbReference type="EMBL" id="QXFY01001784">
    <property type="protein sequence ID" value="KAE9309540.1"/>
    <property type="molecule type" value="Genomic_DNA"/>
</dbReference>
<feature type="region of interest" description="Disordered" evidence="1">
    <location>
        <begin position="18"/>
        <end position="60"/>
    </location>
</feature>
<dbReference type="Proteomes" id="UP000486351">
    <property type="component" value="Unassembled WGS sequence"/>
</dbReference>
<dbReference type="PANTHER" id="PTHR37935">
    <property type="entry name" value="CHROMOSOME UNDETERMINED SCAFFOLD_14, WHOLE GENOME SHOTGUN SEQUENCE"/>
    <property type="match status" value="1"/>
</dbReference>
<proteinExistence type="predicted"/>
<feature type="compositionally biased region" description="Basic and acidic residues" evidence="1">
    <location>
        <begin position="368"/>
        <end position="380"/>
    </location>
</feature>
<evidence type="ECO:0000313" key="3">
    <source>
        <dbReference type="EMBL" id="KAE9309540.1"/>
    </source>
</evidence>
<evidence type="ECO:0000256" key="1">
    <source>
        <dbReference type="SAM" id="MobiDB-lite"/>
    </source>
</evidence>
<reference evidence="3 4" key="1">
    <citation type="submission" date="2018-09" db="EMBL/GenBank/DDBJ databases">
        <title>Genomic investigation of the strawberry pathogen Phytophthora fragariae indicates pathogenicity is determined by transcriptional variation in three key races.</title>
        <authorList>
            <person name="Adams T.M."/>
            <person name="Armitage A.D."/>
            <person name="Sobczyk M.K."/>
            <person name="Bates H.J."/>
            <person name="Dunwell J.M."/>
            <person name="Nellist C.F."/>
            <person name="Harrison R.J."/>
        </authorList>
    </citation>
    <scope>NUCLEOTIDE SEQUENCE [LARGE SCALE GENOMIC DNA]</scope>
    <source>
        <strain evidence="3 4">NOV-77</strain>
    </source>
</reference>
<keyword evidence="2" id="KW-1133">Transmembrane helix</keyword>
<evidence type="ECO:0000313" key="4">
    <source>
        <dbReference type="Proteomes" id="UP000486351"/>
    </source>
</evidence>
<evidence type="ECO:0000256" key="2">
    <source>
        <dbReference type="SAM" id="Phobius"/>
    </source>
</evidence>